<dbReference type="InterPro" id="IPR032675">
    <property type="entry name" value="LRR_dom_sf"/>
</dbReference>
<dbReference type="SUPFAM" id="SSF52047">
    <property type="entry name" value="RNI-like"/>
    <property type="match status" value="1"/>
</dbReference>
<evidence type="ECO:0000256" key="7">
    <source>
        <dbReference type="ARBA" id="ARBA00023136"/>
    </source>
</evidence>
<evidence type="ECO:0000313" key="10">
    <source>
        <dbReference type="EMBL" id="KAK9929556.1"/>
    </source>
</evidence>
<keyword evidence="7" id="KW-0472">Membrane</keyword>
<keyword evidence="4" id="KW-0732">Signal</keyword>
<keyword evidence="6" id="KW-1133">Transmembrane helix</keyword>
<proteinExistence type="predicted"/>
<organism evidence="10 11">
    <name type="scientific">Rubus argutus</name>
    <name type="common">Southern blackberry</name>
    <dbReference type="NCBI Taxonomy" id="59490"/>
    <lineage>
        <taxon>Eukaryota</taxon>
        <taxon>Viridiplantae</taxon>
        <taxon>Streptophyta</taxon>
        <taxon>Embryophyta</taxon>
        <taxon>Tracheophyta</taxon>
        <taxon>Spermatophyta</taxon>
        <taxon>Magnoliopsida</taxon>
        <taxon>eudicotyledons</taxon>
        <taxon>Gunneridae</taxon>
        <taxon>Pentapetalae</taxon>
        <taxon>rosids</taxon>
        <taxon>fabids</taxon>
        <taxon>Rosales</taxon>
        <taxon>Rosaceae</taxon>
        <taxon>Rosoideae</taxon>
        <taxon>Rosoideae incertae sedis</taxon>
        <taxon>Rubus</taxon>
    </lineage>
</organism>
<accession>A0AAW1WZZ4</accession>
<evidence type="ECO:0000256" key="8">
    <source>
        <dbReference type="ARBA" id="ARBA00023170"/>
    </source>
</evidence>
<dbReference type="PANTHER" id="PTHR27000">
    <property type="entry name" value="LEUCINE-RICH REPEAT RECEPTOR-LIKE PROTEIN KINASE FAMILY PROTEIN-RELATED"/>
    <property type="match status" value="1"/>
</dbReference>
<evidence type="ECO:0000256" key="6">
    <source>
        <dbReference type="ARBA" id="ARBA00022989"/>
    </source>
</evidence>
<dbReference type="EMBL" id="JBEDUW010000005">
    <property type="protein sequence ID" value="KAK9929556.1"/>
    <property type="molecule type" value="Genomic_DNA"/>
</dbReference>
<dbReference type="GO" id="GO:0016020">
    <property type="term" value="C:membrane"/>
    <property type="evidence" value="ECO:0007669"/>
    <property type="project" value="UniProtKB-SubCell"/>
</dbReference>
<keyword evidence="9" id="KW-0325">Glycoprotein</keyword>
<keyword evidence="3" id="KW-0812">Transmembrane</keyword>
<keyword evidence="8" id="KW-0675">Receptor</keyword>
<evidence type="ECO:0000256" key="2">
    <source>
        <dbReference type="ARBA" id="ARBA00022614"/>
    </source>
</evidence>
<dbReference type="PANTHER" id="PTHR27000:SF756">
    <property type="entry name" value="OS02G0154975 PROTEIN"/>
    <property type="match status" value="1"/>
</dbReference>
<protein>
    <submittedName>
        <fullName evidence="10">Uncharacterized protein</fullName>
    </submittedName>
</protein>
<reference evidence="10 11" key="1">
    <citation type="journal article" date="2023" name="G3 (Bethesda)">
        <title>A chromosome-length genome assembly and annotation of blackberry (Rubus argutus, cv. 'Hillquist').</title>
        <authorList>
            <person name="Bruna T."/>
            <person name="Aryal R."/>
            <person name="Dudchenko O."/>
            <person name="Sargent D.J."/>
            <person name="Mead D."/>
            <person name="Buti M."/>
            <person name="Cavallini A."/>
            <person name="Hytonen T."/>
            <person name="Andres J."/>
            <person name="Pham M."/>
            <person name="Weisz D."/>
            <person name="Mascagni F."/>
            <person name="Usai G."/>
            <person name="Natali L."/>
            <person name="Bassil N."/>
            <person name="Fernandez G.E."/>
            <person name="Lomsadze A."/>
            <person name="Armour M."/>
            <person name="Olukolu B."/>
            <person name="Poorten T."/>
            <person name="Britton C."/>
            <person name="Davik J."/>
            <person name="Ashrafi H."/>
            <person name="Aiden E.L."/>
            <person name="Borodovsky M."/>
            <person name="Worthington M."/>
        </authorList>
    </citation>
    <scope>NUCLEOTIDE SEQUENCE [LARGE SCALE GENOMIC DNA]</scope>
    <source>
        <strain evidence="10">PI 553951</strain>
    </source>
</reference>
<keyword evidence="11" id="KW-1185">Reference proteome</keyword>
<comment type="caution">
    <text evidence="10">The sequence shown here is derived from an EMBL/GenBank/DDBJ whole genome shotgun (WGS) entry which is preliminary data.</text>
</comment>
<dbReference type="Gene3D" id="3.80.10.10">
    <property type="entry name" value="Ribonuclease Inhibitor"/>
    <property type="match status" value="1"/>
</dbReference>
<sequence>MSNNFTGILPKSLYSCKSLKAIRLSINHIEGQIDPEILSLNHLSVLSLFRNRLTNLTGAMNILKCCKNLKVLTLSMSFVGEEMLDGDRMADFDGFQNLRILALRGCQLTGQLPVWLSKLQKLEIDLGYVS</sequence>
<evidence type="ECO:0000313" key="11">
    <source>
        <dbReference type="Proteomes" id="UP001457282"/>
    </source>
</evidence>
<evidence type="ECO:0000256" key="3">
    <source>
        <dbReference type="ARBA" id="ARBA00022692"/>
    </source>
</evidence>
<evidence type="ECO:0000256" key="5">
    <source>
        <dbReference type="ARBA" id="ARBA00022737"/>
    </source>
</evidence>
<gene>
    <name evidence="10" type="ORF">M0R45_026651</name>
</gene>
<dbReference type="AlphaFoldDB" id="A0AAW1WZZ4"/>
<keyword evidence="5" id="KW-0677">Repeat</keyword>
<dbReference type="InterPro" id="IPR001611">
    <property type="entry name" value="Leu-rich_rpt"/>
</dbReference>
<dbReference type="Proteomes" id="UP001457282">
    <property type="component" value="Unassembled WGS sequence"/>
</dbReference>
<keyword evidence="2" id="KW-0433">Leucine-rich repeat</keyword>
<comment type="subcellular location">
    <subcellularLocation>
        <location evidence="1">Membrane</location>
        <topology evidence="1">Single-pass type I membrane protein</topology>
    </subcellularLocation>
</comment>
<evidence type="ECO:0000256" key="4">
    <source>
        <dbReference type="ARBA" id="ARBA00022729"/>
    </source>
</evidence>
<dbReference type="Pfam" id="PF00560">
    <property type="entry name" value="LRR_1"/>
    <property type="match status" value="1"/>
</dbReference>
<name>A0AAW1WZZ4_RUBAR</name>
<evidence type="ECO:0000256" key="9">
    <source>
        <dbReference type="ARBA" id="ARBA00023180"/>
    </source>
</evidence>
<evidence type="ECO:0000256" key="1">
    <source>
        <dbReference type="ARBA" id="ARBA00004479"/>
    </source>
</evidence>